<protein>
    <submittedName>
        <fullName evidence="3">Cyclase</fullName>
    </submittedName>
</protein>
<dbReference type="GO" id="GO:0006171">
    <property type="term" value="P:cAMP biosynthetic process"/>
    <property type="evidence" value="ECO:0007669"/>
    <property type="project" value="TreeGrafter"/>
</dbReference>
<feature type="transmembrane region" description="Helical" evidence="1">
    <location>
        <begin position="87"/>
        <end position="109"/>
    </location>
</feature>
<dbReference type="EMBL" id="JPMI01000390">
    <property type="protein sequence ID" value="KFA87235.1"/>
    <property type="molecule type" value="Genomic_DNA"/>
</dbReference>
<feature type="transmembrane region" description="Helical" evidence="1">
    <location>
        <begin position="58"/>
        <end position="75"/>
    </location>
</feature>
<feature type="transmembrane region" description="Helical" evidence="1">
    <location>
        <begin position="33"/>
        <end position="52"/>
    </location>
</feature>
<dbReference type="CDD" id="cd07302">
    <property type="entry name" value="CHD"/>
    <property type="match status" value="1"/>
</dbReference>
<feature type="transmembrane region" description="Helical" evidence="1">
    <location>
        <begin position="121"/>
        <end position="149"/>
    </location>
</feature>
<evidence type="ECO:0000256" key="1">
    <source>
        <dbReference type="SAM" id="Phobius"/>
    </source>
</evidence>
<keyword evidence="1" id="KW-0812">Transmembrane</keyword>
<dbReference type="SMART" id="SM00044">
    <property type="entry name" value="CYCc"/>
    <property type="match status" value="1"/>
</dbReference>
<sequence>MSTESVTESVTESALDDILRQRLDAQRVRMGHWVYRFRALGALGWLACAFVFDWSMHLSSVGAYLLLSVALWAGLRFVPLLRHRPELAVLVLDMPAVFVIQAPAAALSINGQVLSGVTVGVYIILVTLMALLGGSRVALALATLLGIALETALVQRTGRSVADNLPGVALVLVLAAVAAQYTRRQMYKLVLEVSQEQTHRTRLGRYFSPEVARRILQAGATSDGAQGEHREVTLLFADIRGFTSMSERMESPQVVRLLNEYLARMVEVVFRHGGTLDKFIGDGILAYFGAPLELTGHPQAAVACGLAMLDALETLNAERRSRGEEPLSIGIGLHTGSVVVGDVGPEQRREYTVIGDAVNLASRIEGLTKKVGVSLLVSEATRERCGDEFHFEAAAPLPVSGKSEPVATFLPSRKGFRAAG</sequence>
<name>A0A084SFK0_9BACT</name>
<dbReference type="PANTHER" id="PTHR43081:SF1">
    <property type="entry name" value="ADENYLATE CYCLASE, TERMINAL-DIFFERENTIATION SPECIFIC"/>
    <property type="match status" value="1"/>
</dbReference>
<dbReference type="PROSITE" id="PS50125">
    <property type="entry name" value="GUANYLATE_CYCLASE_2"/>
    <property type="match status" value="1"/>
</dbReference>
<gene>
    <name evidence="3" type="ORF">Q664_49100</name>
</gene>
<evidence type="ECO:0000259" key="2">
    <source>
        <dbReference type="PROSITE" id="PS50125"/>
    </source>
</evidence>
<evidence type="ECO:0000313" key="4">
    <source>
        <dbReference type="Proteomes" id="UP000028547"/>
    </source>
</evidence>
<feature type="transmembrane region" description="Helical" evidence="1">
    <location>
        <begin position="161"/>
        <end position="181"/>
    </location>
</feature>
<dbReference type="GO" id="GO:0004016">
    <property type="term" value="F:adenylate cyclase activity"/>
    <property type="evidence" value="ECO:0007669"/>
    <property type="project" value="UniProtKB-ARBA"/>
</dbReference>
<accession>A0A084SFK0</accession>
<organism evidence="3 4">
    <name type="scientific">Archangium violaceum Cb vi76</name>
    <dbReference type="NCBI Taxonomy" id="1406225"/>
    <lineage>
        <taxon>Bacteria</taxon>
        <taxon>Pseudomonadati</taxon>
        <taxon>Myxococcota</taxon>
        <taxon>Myxococcia</taxon>
        <taxon>Myxococcales</taxon>
        <taxon>Cystobacterineae</taxon>
        <taxon>Archangiaceae</taxon>
        <taxon>Archangium</taxon>
    </lineage>
</organism>
<keyword evidence="1" id="KW-0472">Membrane</keyword>
<feature type="domain" description="Guanylate cyclase" evidence="2">
    <location>
        <begin position="233"/>
        <end position="365"/>
    </location>
</feature>
<dbReference type="InterPro" id="IPR001054">
    <property type="entry name" value="A/G_cyclase"/>
</dbReference>
<dbReference type="RefSeq" id="WP_043413007.1">
    <property type="nucleotide sequence ID" value="NZ_JPMI01000390.1"/>
</dbReference>
<dbReference type="InterPro" id="IPR029787">
    <property type="entry name" value="Nucleotide_cyclase"/>
</dbReference>
<dbReference type="AlphaFoldDB" id="A0A084SFK0"/>
<dbReference type="PANTHER" id="PTHR43081">
    <property type="entry name" value="ADENYLATE CYCLASE, TERMINAL-DIFFERENTIATION SPECIFIC-RELATED"/>
    <property type="match status" value="1"/>
</dbReference>
<dbReference type="InterPro" id="IPR050697">
    <property type="entry name" value="Adenylyl/Guanylyl_Cyclase_3/4"/>
</dbReference>
<comment type="caution">
    <text evidence="3">The sequence shown here is derived from an EMBL/GenBank/DDBJ whole genome shotgun (WGS) entry which is preliminary data.</text>
</comment>
<reference evidence="3 4" key="1">
    <citation type="submission" date="2014-07" db="EMBL/GenBank/DDBJ databases">
        <title>Draft Genome Sequence of Gephyronic Acid Producer, Cystobacter violaceus Strain Cb vi76.</title>
        <authorList>
            <person name="Stevens D.C."/>
            <person name="Young J."/>
            <person name="Carmichael R."/>
            <person name="Tan J."/>
            <person name="Taylor R.E."/>
        </authorList>
    </citation>
    <scope>NUCLEOTIDE SEQUENCE [LARGE SCALE GENOMIC DNA]</scope>
    <source>
        <strain evidence="3 4">Cb vi76</strain>
    </source>
</reference>
<dbReference type="SUPFAM" id="SSF55073">
    <property type="entry name" value="Nucleotide cyclase"/>
    <property type="match status" value="1"/>
</dbReference>
<dbReference type="Gene3D" id="3.30.70.1230">
    <property type="entry name" value="Nucleotide cyclase"/>
    <property type="match status" value="1"/>
</dbReference>
<dbReference type="Pfam" id="PF00211">
    <property type="entry name" value="Guanylate_cyc"/>
    <property type="match status" value="1"/>
</dbReference>
<evidence type="ECO:0000313" key="3">
    <source>
        <dbReference type="EMBL" id="KFA87235.1"/>
    </source>
</evidence>
<dbReference type="GO" id="GO:0035556">
    <property type="term" value="P:intracellular signal transduction"/>
    <property type="evidence" value="ECO:0007669"/>
    <property type="project" value="InterPro"/>
</dbReference>
<keyword evidence="1" id="KW-1133">Transmembrane helix</keyword>
<dbReference type="Proteomes" id="UP000028547">
    <property type="component" value="Unassembled WGS sequence"/>
</dbReference>
<proteinExistence type="predicted"/>